<sequence length="35" mass="4238">MCTHSGQRRWNPFGKKLFQYHRKQRGWLATPLPPN</sequence>
<dbReference type="Proteomes" id="UP000234681">
    <property type="component" value="Chromosome 2"/>
</dbReference>
<reference evidence="1 2" key="1">
    <citation type="submission" date="2005-09" db="EMBL/GenBank/DDBJ databases">
        <authorList>
            <person name="Mural R.J."/>
            <person name="Li P.W."/>
            <person name="Adams M.D."/>
            <person name="Amanatides P.G."/>
            <person name="Baden-Tillson H."/>
            <person name="Barnstead M."/>
            <person name="Chin S.H."/>
            <person name="Dew I."/>
            <person name="Evans C.A."/>
            <person name="Ferriera S."/>
            <person name="Flanigan M."/>
            <person name="Fosler C."/>
            <person name="Glodek A."/>
            <person name="Gu Z."/>
            <person name="Holt R.A."/>
            <person name="Jennings D."/>
            <person name="Kraft C.L."/>
            <person name="Lu F."/>
            <person name="Nguyen T."/>
            <person name="Nusskern D.R."/>
            <person name="Pfannkoch C.M."/>
            <person name="Sitter C."/>
            <person name="Sutton G.G."/>
            <person name="Venter J.C."/>
            <person name="Wang Z."/>
            <person name="Woodage T."/>
            <person name="Zheng X.H."/>
            <person name="Zhong F."/>
        </authorList>
    </citation>
    <scope>NUCLEOTIDE SEQUENCE [LARGE SCALE GENOMIC DNA]</scope>
    <source>
        <strain>BN</strain>
        <strain evidence="2">Sprague-Dawley</strain>
    </source>
</reference>
<evidence type="ECO:0000313" key="1">
    <source>
        <dbReference type="EMBL" id="EDL85512.1"/>
    </source>
</evidence>
<accession>A6K3I8</accession>
<evidence type="ECO:0000313" key="2">
    <source>
        <dbReference type="Proteomes" id="UP000234681"/>
    </source>
</evidence>
<gene>
    <name evidence="1" type="ORF">rCG_51829</name>
</gene>
<name>A6K3I8_RAT</name>
<dbReference type="AlphaFoldDB" id="A6K3I8"/>
<protein>
    <submittedName>
        <fullName evidence="1">RCG51829</fullName>
    </submittedName>
</protein>
<proteinExistence type="predicted"/>
<organism evidence="1 2">
    <name type="scientific">Rattus norvegicus</name>
    <name type="common">Rat</name>
    <dbReference type="NCBI Taxonomy" id="10116"/>
    <lineage>
        <taxon>Eukaryota</taxon>
        <taxon>Metazoa</taxon>
        <taxon>Chordata</taxon>
        <taxon>Craniata</taxon>
        <taxon>Vertebrata</taxon>
        <taxon>Euteleostomi</taxon>
        <taxon>Mammalia</taxon>
        <taxon>Eutheria</taxon>
        <taxon>Euarchontoglires</taxon>
        <taxon>Glires</taxon>
        <taxon>Rodentia</taxon>
        <taxon>Myomorpha</taxon>
        <taxon>Muroidea</taxon>
        <taxon>Muridae</taxon>
        <taxon>Murinae</taxon>
        <taxon>Rattus</taxon>
    </lineage>
</organism>
<dbReference type="EMBL" id="CH474015">
    <property type="protein sequence ID" value="EDL85512.1"/>
    <property type="molecule type" value="Genomic_DNA"/>
</dbReference>